<protein>
    <submittedName>
        <fullName evidence="1">Uncharacterized protein</fullName>
    </submittedName>
</protein>
<organism evidence="1">
    <name type="scientific">Salix viminalis</name>
    <name type="common">Common osier</name>
    <name type="synonym">Basket willow</name>
    <dbReference type="NCBI Taxonomy" id="40686"/>
    <lineage>
        <taxon>Eukaryota</taxon>
        <taxon>Viridiplantae</taxon>
        <taxon>Streptophyta</taxon>
        <taxon>Embryophyta</taxon>
        <taxon>Tracheophyta</taxon>
        <taxon>Spermatophyta</taxon>
        <taxon>Magnoliopsida</taxon>
        <taxon>eudicotyledons</taxon>
        <taxon>Gunneridae</taxon>
        <taxon>Pentapetalae</taxon>
        <taxon>rosids</taxon>
        <taxon>fabids</taxon>
        <taxon>Malpighiales</taxon>
        <taxon>Salicaceae</taxon>
        <taxon>Saliceae</taxon>
        <taxon>Salix</taxon>
    </lineage>
</organism>
<gene>
    <name evidence="1" type="ORF">SVIM_LOCUS130938</name>
</gene>
<proteinExistence type="predicted"/>
<name>A0A6N2KUB7_SALVM</name>
<dbReference type="EMBL" id="CAADRP010000702">
    <property type="protein sequence ID" value="VFU31412.1"/>
    <property type="molecule type" value="Genomic_DNA"/>
</dbReference>
<accession>A0A6N2KUB7</accession>
<dbReference type="AlphaFoldDB" id="A0A6N2KUB7"/>
<reference evidence="1" key="1">
    <citation type="submission" date="2019-03" db="EMBL/GenBank/DDBJ databases">
        <authorList>
            <person name="Mank J."/>
            <person name="Almeida P."/>
        </authorList>
    </citation>
    <scope>NUCLEOTIDE SEQUENCE</scope>
    <source>
        <strain evidence="1">78183</strain>
    </source>
</reference>
<evidence type="ECO:0000313" key="1">
    <source>
        <dbReference type="EMBL" id="VFU31412.1"/>
    </source>
</evidence>
<sequence length="184" mass="20153">MLEEVCTFFYLASSTVTVTWFTENDSSCLLDEESVSKGLLPRQYPGVLGCGIVAVSLLNISTAEDIVGCLGEGISVSLLNIKTTANMDGLFMGSSSTHSRPIPSYNLTTTVKNGNRHRKRHTKKKRVQAFVWQKKNCGKPFGLILDEKSPIPGSSSDLHDVRNRSIPNFRSSPIFIPGSRVFVG</sequence>